<dbReference type="AlphaFoldDB" id="A0A1A9HFF8"/>
<reference evidence="1 2" key="1">
    <citation type="submission" date="2014-04" db="EMBL/GenBank/DDBJ databases">
        <title>Detecting global and local adaptation in a worldwide sample of Helicobacter pylori genomes.</title>
        <authorList>
            <person name="Montano V."/>
            <person name="Didelot X."/>
            <person name="Foll M."/>
            <person name="Linz B."/>
            <person name="Reinhardt R."/>
            <person name="Suerbaum S."/>
            <person name="Moodley Y."/>
            <person name="Jensen J.D."/>
        </authorList>
    </citation>
    <scope>NUCLEOTIDE SEQUENCE [LARGE SCALE GENOMIC DNA]</scope>
    <source>
        <strain evidence="1 2">K26A1</strain>
    </source>
</reference>
<accession>A0A1A9HFF8</accession>
<dbReference type="PATRIC" id="fig|210.2441.peg.770"/>
<dbReference type="Proteomes" id="UP000078062">
    <property type="component" value="Chromosome"/>
</dbReference>
<evidence type="ECO:0000313" key="2">
    <source>
        <dbReference type="Proteomes" id="UP000078062"/>
    </source>
</evidence>
<protein>
    <submittedName>
        <fullName evidence="1">Molybdenum cofactor biosynthesis protein MoaD</fullName>
    </submittedName>
</protein>
<dbReference type="SUPFAM" id="SSF54285">
    <property type="entry name" value="MoaD/ThiS"/>
    <property type="match status" value="1"/>
</dbReference>
<evidence type="ECO:0000313" key="1">
    <source>
        <dbReference type="EMBL" id="ANH48305.1"/>
    </source>
</evidence>
<dbReference type="Gene3D" id="3.10.20.30">
    <property type="match status" value="1"/>
</dbReference>
<dbReference type="RefSeq" id="WP_064434633.1">
    <property type="nucleotide sequence ID" value="NZ_CP011486.1"/>
</dbReference>
<dbReference type="Pfam" id="PF02597">
    <property type="entry name" value="ThiS"/>
    <property type="match status" value="1"/>
</dbReference>
<dbReference type="EMBL" id="CP011486">
    <property type="protein sequence ID" value="ANH48305.1"/>
    <property type="molecule type" value="Genomic_DNA"/>
</dbReference>
<name>A0A1A9HFF8_HELPX</name>
<organism evidence="1 2">
    <name type="scientific">Helicobacter pylori</name>
    <name type="common">Campylobacter pylori</name>
    <dbReference type="NCBI Taxonomy" id="210"/>
    <lineage>
        <taxon>Bacteria</taxon>
        <taxon>Pseudomonadati</taxon>
        <taxon>Campylobacterota</taxon>
        <taxon>Epsilonproteobacteria</taxon>
        <taxon>Campylobacterales</taxon>
        <taxon>Helicobacteraceae</taxon>
        <taxon>Helicobacter</taxon>
    </lineage>
</organism>
<gene>
    <name evidence="1" type="ORF">AA977_03755</name>
</gene>
<dbReference type="CDD" id="cd00754">
    <property type="entry name" value="Ubl_MoaD"/>
    <property type="match status" value="1"/>
</dbReference>
<dbReference type="InterPro" id="IPR003749">
    <property type="entry name" value="ThiS/MoaD-like"/>
</dbReference>
<dbReference type="InterPro" id="IPR016155">
    <property type="entry name" value="Mopterin_synth/thiamin_S_b"/>
</dbReference>
<proteinExistence type="predicted"/>
<dbReference type="InterPro" id="IPR012675">
    <property type="entry name" value="Beta-grasp_dom_sf"/>
</dbReference>
<sequence length="73" mass="8173">MVEVRFFGPIKEENFFIKASDLRELRAVLQEKESLKEWLSVCAVAINDRLIDNLDAPLKDGDVISLLPPVCGG</sequence>